<evidence type="ECO:0000313" key="2">
    <source>
        <dbReference type="EMBL" id="OFJ46642.1"/>
    </source>
</evidence>
<evidence type="ECO:0000313" key="3">
    <source>
        <dbReference type="Proteomes" id="UP000092634"/>
    </source>
</evidence>
<gene>
    <name evidence="2" type="ORF">BA896_020370</name>
</gene>
<feature type="region of interest" description="Disordered" evidence="1">
    <location>
        <begin position="302"/>
        <end position="325"/>
    </location>
</feature>
<sequence length="370" mass="39837">MAIERISSGNPIPLITQRFDVSPATPMLPGVVQPLVPIGPYMAPAPDAGTLPAQLAQKSQDSLASLIKPNADGTGGAMPRDSSAMQVNQLFFTRQLVWQAPDAAQLAASWRVMVKTYGEQYAALQEQARGQHVPGNLFMAEQQPALLREGARPPLMVDSEAWRFAVYGWGGQRLLLRVLASDEDEDAPLKRRGKVALRVELLIVGIGRVVIQMEAAGDGVLLELAADEDSALRHLRLALPEIADAVRRAGLRVLRCRLNRQLHAQRVHGNYPMQAGAASLSLALFRAMAEVALLLTLPPAEAAANPDAPSPSAAEEQEQEQEETIVASKEVAAPLGYDYGDEEDLTQASNVLLLADGSEHALLPPIDEQN</sequence>
<evidence type="ECO:0008006" key="4">
    <source>
        <dbReference type="Google" id="ProtNLM"/>
    </source>
</evidence>
<comment type="caution">
    <text evidence="2">The sequence shown here is derived from an EMBL/GenBank/DDBJ whole genome shotgun (WGS) entry which is preliminary data.</text>
</comment>
<organism evidence="2 3">
    <name type="scientific">Janthinobacterium lividum</name>
    <dbReference type="NCBI Taxonomy" id="29581"/>
    <lineage>
        <taxon>Bacteria</taxon>
        <taxon>Pseudomonadati</taxon>
        <taxon>Pseudomonadota</taxon>
        <taxon>Betaproteobacteria</taxon>
        <taxon>Burkholderiales</taxon>
        <taxon>Oxalobacteraceae</taxon>
        <taxon>Janthinobacterium</taxon>
    </lineage>
</organism>
<name>A0A1E8PJZ7_9BURK</name>
<dbReference type="AlphaFoldDB" id="A0A1E8PJZ7"/>
<feature type="compositionally biased region" description="Low complexity" evidence="1">
    <location>
        <begin position="302"/>
        <end position="314"/>
    </location>
</feature>
<evidence type="ECO:0000256" key="1">
    <source>
        <dbReference type="SAM" id="MobiDB-lite"/>
    </source>
</evidence>
<dbReference type="Proteomes" id="UP000092634">
    <property type="component" value="Unassembled WGS sequence"/>
</dbReference>
<protein>
    <recommendedName>
        <fullName evidence="4">Flagellar hook-length control protein FliK</fullName>
    </recommendedName>
</protein>
<accession>A0A1E8PJZ7</accession>
<dbReference type="EMBL" id="MAQB02000011">
    <property type="protein sequence ID" value="OFJ46642.1"/>
    <property type="molecule type" value="Genomic_DNA"/>
</dbReference>
<proteinExistence type="predicted"/>
<reference evidence="2 3" key="1">
    <citation type="submission" date="2016-10" db="EMBL/GenBank/DDBJ databases">
        <title>Updated version of Genome Assembly of Janthinobacterium lividum ERGS5:01.</title>
        <authorList>
            <person name="Kumar R."/>
            <person name="Acharya V."/>
            <person name="Singh D."/>
        </authorList>
    </citation>
    <scope>NUCLEOTIDE SEQUENCE [LARGE SCALE GENOMIC DNA]</scope>
    <source>
        <strain evidence="2 3">ERGS5:01</strain>
    </source>
</reference>